<proteinExistence type="predicted"/>
<dbReference type="InterPro" id="IPR018060">
    <property type="entry name" value="HTH_AraC"/>
</dbReference>
<dbReference type="SMART" id="SM00342">
    <property type="entry name" value="HTH_ARAC"/>
    <property type="match status" value="1"/>
</dbReference>
<name>A0A841AWH4_9PSEU</name>
<keyword evidence="6" id="KW-1185">Reference proteome</keyword>
<dbReference type="RefSeq" id="WP_184894499.1">
    <property type="nucleotide sequence ID" value="NZ_JACHMX010000001.1"/>
</dbReference>
<dbReference type="EMBL" id="JACHMX010000001">
    <property type="protein sequence ID" value="MBB5852206.1"/>
    <property type="molecule type" value="Genomic_DNA"/>
</dbReference>
<evidence type="ECO:0000256" key="2">
    <source>
        <dbReference type="ARBA" id="ARBA00023125"/>
    </source>
</evidence>
<reference evidence="5 6" key="1">
    <citation type="submission" date="2020-08" db="EMBL/GenBank/DDBJ databases">
        <title>Sequencing the genomes of 1000 actinobacteria strains.</title>
        <authorList>
            <person name="Klenk H.-P."/>
        </authorList>
    </citation>
    <scope>NUCLEOTIDE SEQUENCE [LARGE SCALE GENOMIC DNA]</scope>
    <source>
        <strain evidence="5 6">DSM 45272</strain>
    </source>
</reference>
<evidence type="ECO:0000259" key="4">
    <source>
        <dbReference type="PROSITE" id="PS01124"/>
    </source>
</evidence>
<accession>A0A841AWH4</accession>
<protein>
    <submittedName>
        <fullName evidence="5">AraC-like DNA-binding protein</fullName>
    </submittedName>
</protein>
<dbReference type="GO" id="GO:0043565">
    <property type="term" value="F:sequence-specific DNA binding"/>
    <property type="evidence" value="ECO:0007669"/>
    <property type="project" value="InterPro"/>
</dbReference>
<feature type="domain" description="HTH araC/xylS-type" evidence="4">
    <location>
        <begin position="148"/>
        <end position="250"/>
    </location>
</feature>
<dbReference type="GO" id="GO:0003700">
    <property type="term" value="F:DNA-binding transcription factor activity"/>
    <property type="evidence" value="ECO:0007669"/>
    <property type="project" value="InterPro"/>
</dbReference>
<dbReference type="AlphaFoldDB" id="A0A841AWH4"/>
<dbReference type="Pfam" id="PF20240">
    <property type="entry name" value="DUF6597"/>
    <property type="match status" value="1"/>
</dbReference>
<keyword evidence="1" id="KW-0805">Transcription regulation</keyword>
<evidence type="ECO:0000256" key="1">
    <source>
        <dbReference type="ARBA" id="ARBA00023015"/>
    </source>
</evidence>
<dbReference type="PROSITE" id="PS01124">
    <property type="entry name" value="HTH_ARAC_FAMILY_2"/>
    <property type="match status" value="1"/>
</dbReference>
<gene>
    <name evidence="5" type="ORF">HDA45_002293</name>
</gene>
<keyword evidence="3" id="KW-0804">Transcription</keyword>
<comment type="caution">
    <text evidence="5">The sequence shown here is derived from an EMBL/GenBank/DDBJ whole genome shotgun (WGS) entry which is preliminary data.</text>
</comment>
<dbReference type="Proteomes" id="UP000580861">
    <property type="component" value="Unassembled WGS sequence"/>
</dbReference>
<dbReference type="InterPro" id="IPR050204">
    <property type="entry name" value="AraC_XylS_family_regulators"/>
</dbReference>
<keyword evidence="2 5" id="KW-0238">DNA-binding</keyword>
<dbReference type="InterPro" id="IPR046532">
    <property type="entry name" value="DUF6597"/>
</dbReference>
<evidence type="ECO:0000313" key="6">
    <source>
        <dbReference type="Proteomes" id="UP000580861"/>
    </source>
</evidence>
<organism evidence="5 6">
    <name type="scientific">Amycolatopsis umgeniensis</name>
    <dbReference type="NCBI Taxonomy" id="336628"/>
    <lineage>
        <taxon>Bacteria</taxon>
        <taxon>Bacillati</taxon>
        <taxon>Actinomycetota</taxon>
        <taxon>Actinomycetes</taxon>
        <taxon>Pseudonocardiales</taxon>
        <taxon>Pseudonocardiaceae</taxon>
        <taxon>Amycolatopsis</taxon>
    </lineage>
</organism>
<sequence>MGVPLRRRSGRSSYRENTPVAMVAGVVESAWTGRVGRGRPLRVFPDGCVDLVWDRRGLTAVTTVRGVLRHELPSVDWTVGLRLRCGVGGAVLGLPMTDLTASATPLRELWAAKARRAESRLAECATPAEARSVLEALVADRLQDVELDRLSIEAARALRSPGARADRVAAALGVSERGLRRHVRHEVGVGPKELQRVLRFRRFLERVEAVARDHSSLADVAADLGYADQSHLGRECRRLSDTSPGALVRSWVGLAGRNVPD</sequence>
<evidence type="ECO:0000256" key="3">
    <source>
        <dbReference type="ARBA" id="ARBA00023163"/>
    </source>
</evidence>
<dbReference type="PANTHER" id="PTHR46796:SF15">
    <property type="entry name" value="BLL1074 PROTEIN"/>
    <property type="match status" value="1"/>
</dbReference>
<dbReference type="Gene3D" id="1.10.10.60">
    <property type="entry name" value="Homeodomain-like"/>
    <property type="match status" value="1"/>
</dbReference>
<dbReference type="PANTHER" id="PTHR46796">
    <property type="entry name" value="HTH-TYPE TRANSCRIPTIONAL ACTIVATOR RHAS-RELATED"/>
    <property type="match status" value="1"/>
</dbReference>
<evidence type="ECO:0000313" key="5">
    <source>
        <dbReference type="EMBL" id="MBB5852206.1"/>
    </source>
</evidence>
<dbReference type="Pfam" id="PF12833">
    <property type="entry name" value="HTH_18"/>
    <property type="match status" value="1"/>
</dbReference>